<reference evidence="2" key="1">
    <citation type="submission" date="2021-11" db="EMBL/GenBank/DDBJ databases">
        <title>Description of novel Flavobacterium species.</title>
        <authorList>
            <person name="Saticioglu I.B."/>
            <person name="Ay H."/>
            <person name="Altun S."/>
            <person name="Duman M."/>
        </authorList>
    </citation>
    <scope>NUCLEOTIDE SEQUENCE</scope>
    <source>
        <strain evidence="2">F-30</strain>
    </source>
</reference>
<dbReference type="EMBL" id="JAJJMM010000001">
    <property type="protein sequence ID" value="MCC9066377.1"/>
    <property type="molecule type" value="Genomic_DNA"/>
</dbReference>
<keyword evidence="1" id="KW-1133">Transmembrane helix</keyword>
<evidence type="ECO:0000313" key="3">
    <source>
        <dbReference type="Proteomes" id="UP001430679"/>
    </source>
</evidence>
<keyword evidence="1" id="KW-0472">Membrane</keyword>
<feature type="transmembrane region" description="Helical" evidence="1">
    <location>
        <begin position="140"/>
        <end position="158"/>
    </location>
</feature>
<organism evidence="2 3">
    <name type="scientific">Flavobacterium piscisymbiosum</name>
    <dbReference type="NCBI Taxonomy" id="2893753"/>
    <lineage>
        <taxon>Bacteria</taxon>
        <taxon>Pseudomonadati</taxon>
        <taxon>Bacteroidota</taxon>
        <taxon>Flavobacteriia</taxon>
        <taxon>Flavobacteriales</taxon>
        <taxon>Flavobacteriaceae</taxon>
        <taxon>Flavobacterium</taxon>
    </lineage>
</organism>
<evidence type="ECO:0008006" key="4">
    <source>
        <dbReference type="Google" id="ProtNLM"/>
    </source>
</evidence>
<dbReference type="Proteomes" id="UP001430679">
    <property type="component" value="Unassembled WGS sequence"/>
</dbReference>
<proteinExistence type="predicted"/>
<gene>
    <name evidence="2" type="ORF">LNP81_25590</name>
</gene>
<keyword evidence="3" id="KW-1185">Reference proteome</keyword>
<protein>
    <recommendedName>
        <fullName evidence="4">Lipoprotein</fullName>
    </recommendedName>
</protein>
<name>A0ABS8MLM2_9FLAO</name>
<accession>A0ABS8MLM2</accession>
<comment type="caution">
    <text evidence="2">The sequence shown here is derived from an EMBL/GenBank/DDBJ whole genome shotgun (WGS) entry which is preliminary data.</text>
</comment>
<dbReference type="RefSeq" id="WP_230040280.1">
    <property type="nucleotide sequence ID" value="NZ_JAJJMM010000001.1"/>
</dbReference>
<evidence type="ECO:0000313" key="2">
    <source>
        <dbReference type="EMBL" id="MCC9066377.1"/>
    </source>
</evidence>
<evidence type="ECO:0000256" key="1">
    <source>
        <dbReference type="SAM" id="Phobius"/>
    </source>
</evidence>
<keyword evidence="1" id="KW-0812">Transmembrane</keyword>
<sequence length="167" mass="19510">MTTKKLKCFVLSLFIILIVISCRSPKPVQNENKVQTINITETLHDTVFKIAKDSSSYNALLDCINGKVVLKNVIQAEPGRTLKSPRVRLDNNKLSVDCDLKEQELYAFWKSKQVKDVQEKTITITKFVNHLTFWQKVQIWMGRLLLLVLLFLIGRFAYKFYKPLWFK</sequence>
<dbReference type="PROSITE" id="PS51257">
    <property type="entry name" value="PROKAR_LIPOPROTEIN"/>
    <property type="match status" value="1"/>
</dbReference>